<organism evidence="2 3">
    <name type="scientific">Luteolibacter pohnpeiensis</name>
    <dbReference type="NCBI Taxonomy" id="454153"/>
    <lineage>
        <taxon>Bacteria</taxon>
        <taxon>Pseudomonadati</taxon>
        <taxon>Verrucomicrobiota</taxon>
        <taxon>Verrucomicrobiia</taxon>
        <taxon>Verrucomicrobiales</taxon>
        <taxon>Verrucomicrobiaceae</taxon>
        <taxon>Luteolibacter</taxon>
    </lineage>
</organism>
<evidence type="ECO:0000259" key="1">
    <source>
        <dbReference type="Pfam" id="PF04266"/>
    </source>
</evidence>
<evidence type="ECO:0000313" key="3">
    <source>
        <dbReference type="Proteomes" id="UP000603141"/>
    </source>
</evidence>
<feature type="domain" description="ASCH" evidence="1">
    <location>
        <begin position="4"/>
        <end position="83"/>
    </location>
</feature>
<dbReference type="Gene3D" id="2.30.130.30">
    <property type="entry name" value="Hypothetical protein"/>
    <property type="match status" value="1"/>
</dbReference>
<evidence type="ECO:0000313" key="2">
    <source>
        <dbReference type="EMBL" id="MBK1884667.1"/>
    </source>
</evidence>
<dbReference type="SUPFAM" id="SSF88697">
    <property type="entry name" value="PUA domain-like"/>
    <property type="match status" value="1"/>
</dbReference>
<reference evidence="2" key="1">
    <citation type="submission" date="2021-01" db="EMBL/GenBank/DDBJ databases">
        <title>Modified the classification status of verrucomicrobia.</title>
        <authorList>
            <person name="Feng X."/>
        </authorList>
    </citation>
    <scope>NUCLEOTIDE SEQUENCE</scope>
    <source>
        <strain evidence="2">KCTC 22041</strain>
    </source>
</reference>
<dbReference type="Proteomes" id="UP000603141">
    <property type="component" value="Unassembled WGS sequence"/>
</dbReference>
<comment type="caution">
    <text evidence="2">The sequence shown here is derived from an EMBL/GenBank/DDBJ whole genome shotgun (WGS) entry which is preliminary data.</text>
</comment>
<keyword evidence="3" id="KW-1185">Reference proteome</keyword>
<gene>
    <name evidence="2" type="ORF">JIN85_19810</name>
</gene>
<name>A0A934SEI8_9BACT</name>
<proteinExistence type="predicted"/>
<dbReference type="InterPro" id="IPR015947">
    <property type="entry name" value="PUA-like_sf"/>
</dbReference>
<dbReference type="Pfam" id="PF04266">
    <property type="entry name" value="ASCH"/>
    <property type="match status" value="1"/>
</dbReference>
<sequence>MNALSIRQPWAWMIVNGHKDIENRPWKTHYRGQIYVHAAKGMTHDEYGFAADFARKLGVHVPPFDELERGGIVGTVKIVDCVDEDPSPWFFGEYGFLLKDPKPLPFTPLRGKLGYFPVDPEQLKIATK</sequence>
<dbReference type="EMBL" id="JAENIJ010000072">
    <property type="protein sequence ID" value="MBK1884667.1"/>
    <property type="molecule type" value="Genomic_DNA"/>
</dbReference>
<dbReference type="RefSeq" id="WP_200274079.1">
    <property type="nucleotide sequence ID" value="NZ_JAENIJ010000072.1"/>
</dbReference>
<accession>A0A934SEI8</accession>
<protein>
    <submittedName>
        <fullName evidence="2">ASCH domain-containing protein</fullName>
    </submittedName>
</protein>
<dbReference type="CDD" id="cd06554">
    <property type="entry name" value="ASCH_ASC-1_like"/>
    <property type="match status" value="1"/>
</dbReference>
<dbReference type="InterPro" id="IPR007374">
    <property type="entry name" value="ASCH_domain"/>
</dbReference>
<dbReference type="AlphaFoldDB" id="A0A934SEI8"/>